<gene>
    <name evidence="2" type="primary">OSJNBb0056O10.3</name>
</gene>
<accession>Q10HC3</accession>
<proteinExistence type="predicted"/>
<reference evidence="3" key="1">
    <citation type="journal article" date="2005" name="Nature">
        <title>The map-based sequence of the rice genome.</title>
        <authorList>
            <consortium name="International rice genome sequencing project (IRGSP)"/>
            <person name="Matsumoto T."/>
            <person name="Wu J."/>
            <person name="Kanamori H."/>
            <person name="Katayose Y."/>
            <person name="Fujisawa M."/>
            <person name="Namiki N."/>
            <person name="Mizuno H."/>
            <person name="Yamamoto K."/>
            <person name="Antonio B.A."/>
            <person name="Baba T."/>
            <person name="Sakata K."/>
            <person name="Nagamura Y."/>
            <person name="Aoki H."/>
            <person name="Arikawa K."/>
            <person name="Arita K."/>
            <person name="Bito T."/>
            <person name="Chiden Y."/>
            <person name="Fujitsuka N."/>
            <person name="Fukunaka R."/>
            <person name="Hamada M."/>
            <person name="Harada C."/>
            <person name="Hayashi A."/>
            <person name="Hijishita S."/>
            <person name="Honda M."/>
            <person name="Hosokawa S."/>
            <person name="Ichikawa Y."/>
            <person name="Idonuma A."/>
            <person name="Iijima M."/>
            <person name="Ikeda M."/>
            <person name="Ikeno M."/>
            <person name="Ito K."/>
            <person name="Ito S."/>
            <person name="Ito T."/>
            <person name="Ito Y."/>
            <person name="Ito Y."/>
            <person name="Iwabuchi A."/>
            <person name="Kamiya K."/>
            <person name="Karasawa W."/>
            <person name="Kurita K."/>
            <person name="Katagiri S."/>
            <person name="Kikuta A."/>
            <person name="Kobayashi H."/>
            <person name="Kobayashi N."/>
            <person name="Machita K."/>
            <person name="Maehara T."/>
            <person name="Masukawa M."/>
            <person name="Mizubayashi T."/>
            <person name="Mukai Y."/>
            <person name="Nagasaki H."/>
            <person name="Nagata Y."/>
            <person name="Naito S."/>
            <person name="Nakashima M."/>
            <person name="Nakama Y."/>
            <person name="Nakamichi Y."/>
            <person name="Nakamura M."/>
            <person name="Meguro A."/>
            <person name="Negishi M."/>
            <person name="Ohta I."/>
            <person name="Ohta T."/>
            <person name="Okamoto M."/>
            <person name="Ono N."/>
            <person name="Saji S."/>
            <person name="Sakaguchi M."/>
            <person name="Sakai K."/>
            <person name="Shibata M."/>
            <person name="Shimokawa T."/>
            <person name="Song J."/>
            <person name="Takazaki Y."/>
            <person name="Terasawa K."/>
            <person name="Tsugane M."/>
            <person name="Tsuji K."/>
            <person name="Ueda S."/>
            <person name="Waki K."/>
            <person name="Yamagata H."/>
            <person name="Yamamoto M."/>
            <person name="Yamamoto S."/>
            <person name="Yamane H."/>
            <person name="Yoshiki S."/>
            <person name="Yoshihara R."/>
            <person name="Yukawa K."/>
            <person name="Zhong H."/>
            <person name="Yano M."/>
            <person name="Yuan Q."/>
            <person name="Ouyang S."/>
            <person name="Liu J."/>
            <person name="Jones K.M."/>
            <person name="Gansberger K."/>
            <person name="Moffat K."/>
            <person name="Hill J."/>
            <person name="Bera J."/>
            <person name="Fadrosh D."/>
            <person name="Jin S."/>
            <person name="Johri S."/>
            <person name="Kim M."/>
            <person name="Overton L."/>
            <person name="Reardon M."/>
            <person name="Tsitrin T."/>
            <person name="Vuong H."/>
            <person name="Weaver B."/>
            <person name="Ciecko A."/>
            <person name="Tallon L."/>
            <person name="Jackson J."/>
            <person name="Pai G."/>
            <person name="Aken S.V."/>
            <person name="Utterback T."/>
            <person name="Reidmuller S."/>
            <person name="Feldblyum T."/>
            <person name="Hsiao J."/>
            <person name="Zismann V."/>
            <person name="Iobst S."/>
            <person name="de Vazeille A.R."/>
            <person name="Buell C.R."/>
            <person name="Ying K."/>
            <person name="Li Y."/>
            <person name="Lu T."/>
            <person name="Huang Y."/>
            <person name="Zhao Q."/>
            <person name="Feng Q."/>
            <person name="Zhang L."/>
            <person name="Zhu J."/>
            <person name="Weng Q."/>
            <person name="Mu J."/>
            <person name="Lu Y."/>
            <person name="Fan D."/>
            <person name="Liu Y."/>
            <person name="Guan J."/>
            <person name="Zhang Y."/>
            <person name="Yu S."/>
            <person name="Liu X."/>
            <person name="Zhang Y."/>
            <person name="Hong G."/>
            <person name="Han B."/>
            <person name="Choisne N."/>
            <person name="Demange N."/>
            <person name="Orjeda G."/>
            <person name="Samain S."/>
            <person name="Cattolico L."/>
            <person name="Pelletier E."/>
            <person name="Couloux A."/>
            <person name="Segurens B."/>
            <person name="Wincker P."/>
            <person name="D'Hont A."/>
            <person name="Scarpelli C."/>
            <person name="Weissenbach J."/>
            <person name="Salanoubat M."/>
            <person name="Quetier F."/>
            <person name="Yu Y."/>
            <person name="Kim H.R."/>
            <person name="Rambo T."/>
            <person name="Currie J."/>
            <person name="Collura K."/>
            <person name="Luo M."/>
            <person name="Yang T."/>
            <person name="Ammiraju J.S.S."/>
            <person name="Engler F."/>
            <person name="Soderlund C."/>
            <person name="Wing R.A."/>
            <person name="Palmer L.E."/>
            <person name="de la Bastide M."/>
            <person name="Spiegel L."/>
            <person name="Nascimento L."/>
            <person name="Zutavern T."/>
            <person name="O'Shaughnessy A."/>
            <person name="Dike S."/>
            <person name="Dedhia N."/>
            <person name="Preston R."/>
            <person name="Balija V."/>
            <person name="McCombie W.R."/>
            <person name="Chow T."/>
            <person name="Chen H."/>
            <person name="Chung M."/>
            <person name="Chen C."/>
            <person name="Shaw J."/>
            <person name="Wu H."/>
            <person name="Hsiao K."/>
            <person name="Chao Y."/>
            <person name="Chu M."/>
            <person name="Cheng C."/>
            <person name="Hour A."/>
            <person name="Lee P."/>
            <person name="Lin S."/>
            <person name="Lin Y."/>
            <person name="Liou J."/>
            <person name="Liu S."/>
            <person name="Hsing Y."/>
            <person name="Raghuvanshi S."/>
            <person name="Mohanty A."/>
            <person name="Bharti A.K."/>
            <person name="Gaur A."/>
            <person name="Gupta V."/>
            <person name="Kumar D."/>
            <person name="Ravi V."/>
            <person name="Vij S."/>
            <person name="Kapur A."/>
            <person name="Khurana P."/>
            <person name="Khurana P."/>
            <person name="Khurana J.P."/>
            <person name="Tyagi A.K."/>
            <person name="Gaikwad K."/>
            <person name="Singh A."/>
            <person name="Dalal V."/>
            <person name="Srivastava S."/>
            <person name="Dixit A."/>
            <person name="Pal A.K."/>
            <person name="Ghazi I.A."/>
            <person name="Yadav M."/>
            <person name="Pandit A."/>
            <person name="Bhargava A."/>
            <person name="Sureshbabu K."/>
            <person name="Batra K."/>
            <person name="Sharma T.R."/>
            <person name="Mohapatra T."/>
            <person name="Singh N.K."/>
            <person name="Messing J."/>
            <person name="Nelson A.B."/>
            <person name="Fuks G."/>
            <person name="Kavchok S."/>
            <person name="Keizer G."/>
            <person name="Linton E."/>
            <person name="Llaca V."/>
            <person name="Song R."/>
            <person name="Tanyolac B."/>
            <person name="Young S."/>
            <person name="Ho-Il K."/>
            <person name="Hahn J.H."/>
            <person name="Sangsakoo G."/>
            <person name="Vanavichit A."/>
            <person name="de Mattos Luiz.A.T."/>
            <person name="Zimmer P.D."/>
            <person name="Malone G."/>
            <person name="Dellagostin O."/>
            <person name="de Oliveira A.C."/>
            <person name="Bevan M."/>
            <person name="Bancroft I."/>
            <person name="Minx P."/>
            <person name="Cordum H."/>
            <person name="Wilson R."/>
            <person name="Cheng Z."/>
            <person name="Jin W."/>
            <person name="Jiang J."/>
            <person name="Leong S.A."/>
            <person name="Iwama H."/>
            <person name="Gojobori T."/>
            <person name="Itoh T."/>
            <person name="Niimura Y."/>
            <person name="Fujii Y."/>
            <person name="Habara T."/>
            <person name="Sakai H."/>
            <person name="Sato Y."/>
            <person name="Wilson G."/>
            <person name="Kumar K."/>
            <person name="McCouch S."/>
            <person name="Juretic N."/>
            <person name="Hoen D."/>
            <person name="Wright S."/>
            <person name="Bruskiewich R."/>
            <person name="Bureau T."/>
            <person name="Miyao A."/>
            <person name="Hirochika H."/>
            <person name="Nishikawa T."/>
            <person name="Kadowaki K."/>
            <person name="Sugiura M."/>
            <person name="Burr B."/>
            <person name="Sasaki T."/>
        </authorList>
    </citation>
    <scope>NUCLEOTIDE SEQUENCE [LARGE SCALE GENOMIC DNA]</scope>
    <source>
        <strain evidence="3">cv. Nipponbare</strain>
    </source>
</reference>
<dbReference type="AlphaFoldDB" id="Q10HC3"/>
<organism evidence="2 3">
    <name type="scientific">Oryza sativa subsp. japonica</name>
    <name type="common">Rice</name>
    <dbReference type="NCBI Taxonomy" id="39947"/>
    <lineage>
        <taxon>Eukaryota</taxon>
        <taxon>Viridiplantae</taxon>
        <taxon>Streptophyta</taxon>
        <taxon>Embryophyta</taxon>
        <taxon>Tracheophyta</taxon>
        <taxon>Spermatophyta</taxon>
        <taxon>Magnoliopsida</taxon>
        <taxon>Liliopsida</taxon>
        <taxon>Poales</taxon>
        <taxon>Poaceae</taxon>
        <taxon>BOP clade</taxon>
        <taxon>Oryzoideae</taxon>
        <taxon>Oryzeae</taxon>
        <taxon>Oryzinae</taxon>
        <taxon>Oryza</taxon>
        <taxon>Oryza sativa</taxon>
    </lineage>
</organism>
<sequence length="290" mass="31585">MGTAIIGRIYAGQPSVVEKQQRTTSSRLGIGSARARADACNDDDAWCLRRWIEWRSVNLAAEGARRRHRLDWGGRRCGGCRRAGATGRLRRWGGVRHGGERDGSAGEDGSDGNRRLGESPKPISPLPLELMPKRGATAVDLPSTLPSSRGGRMMGRRLSTTGLTSAETIWPDAIWLPLLGSQLPSLSSPRRRHEDARVDAELRRVPPSRHRTKLPHGSDVVTAVLPIRVVDGSSMTSSPCTALNPFKVNSRRPPTLPPCPRGRCTGRWTPLRTMNGKGETLIPPLPLSVT</sequence>
<feature type="region of interest" description="Disordered" evidence="1">
    <location>
        <begin position="91"/>
        <end position="155"/>
    </location>
</feature>
<reference evidence="3" key="2">
    <citation type="journal article" date="2008" name="Nucleic Acids Res.">
        <title>The rice annotation project database (RAP-DB): 2008 update.</title>
        <authorList>
            <consortium name="The rice annotation project (RAP)"/>
        </authorList>
    </citation>
    <scope>GENOME REANNOTATION</scope>
    <source>
        <strain evidence="3">cv. Nipponbare</strain>
    </source>
</reference>
<name>Q10HC3_ORYSJ</name>
<evidence type="ECO:0000313" key="2">
    <source>
        <dbReference type="EMBL" id="AAT81749.1"/>
    </source>
</evidence>
<evidence type="ECO:0000256" key="1">
    <source>
        <dbReference type="SAM" id="MobiDB-lite"/>
    </source>
</evidence>
<evidence type="ECO:0000313" key="3">
    <source>
        <dbReference type="Proteomes" id="UP000000763"/>
    </source>
</evidence>
<protein>
    <submittedName>
        <fullName evidence="2">Uncharacterized protein</fullName>
    </submittedName>
</protein>
<dbReference type="EMBL" id="AC135564">
    <property type="protein sequence ID" value="AAT81749.1"/>
    <property type="molecule type" value="Genomic_DNA"/>
</dbReference>
<dbReference type="Proteomes" id="UP000000763">
    <property type="component" value="Chromosome 3"/>
</dbReference>